<evidence type="ECO:0000259" key="2">
    <source>
        <dbReference type="PROSITE" id="PS50106"/>
    </source>
</evidence>
<dbReference type="GO" id="GO:0030288">
    <property type="term" value="C:outer membrane-bounded periplasmic space"/>
    <property type="evidence" value="ECO:0007669"/>
    <property type="project" value="TreeGrafter"/>
</dbReference>
<dbReference type="EMBL" id="BJXB01000014">
    <property type="protein sequence ID" value="GEM47534.1"/>
    <property type="molecule type" value="Genomic_DNA"/>
</dbReference>
<dbReference type="SUPFAM" id="SSF50156">
    <property type="entry name" value="PDZ domain-like"/>
    <property type="match status" value="1"/>
</dbReference>
<dbReference type="SMART" id="SM00228">
    <property type="entry name" value="PDZ"/>
    <property type="match status" value="1"/>
</dbReference>
<dbReference type="PANTHER" id="PTHR32060">
    <property type="entry name" value="TAIL-SPECIFIC PROTEASE"/>
    <property type="match status" value="1"/>
</dbReference>
<keyword evidence="1" id="KW-0175">Coiled coil</keyword>
<dbReference type="AlphaFoldDB" id="A0A511N3T7"/>
<dbReference type="PANTHER" id="PTHR32060:SF30">
    <property type="entry name" value="CARBOXY-TERMINAL PROCESSING PROTEASE CTPA"/>
    <property type="match status" value="1"/>
</dbReference>
<dbReference type="GO" id="GO:0007165">
    <property type="term" value="P:signal transduction"/>
    <property type="evidence" value="ECO:0007669"/>
    <property type="project" value="TreeGrafter"/>
</dbReference>
<proteinExistence type="predicted"/>
<accession>A0A511N3T7</accession>
<dbReference type="GO" id="GO:0006508">
    <property type="term" value="P:proteolysis"/>
    <property type="evidence" value="ECO:0007669"/>
    <property type="project" value="InterPro"/>
</dbReference>
<dbReference type="InterPro" id="IPR005151">
    <property type="entry name" value="Tail-specific_protease"/>
</dbReference>
<dbReference type="GO" id="GO:0008236">
    <property type="term" value="F:serine-type peptidase activity"/>
    <property type="evidence" value="ECO:0007669"/>
    <property type="project" value="InterPro"/>
</dbReference>
<dbReference type="InterPro" id="IPR001478">
    <property type="entry name" value="PDZ"/>
</dbReference>
<reference evidence="3 4" key="1">
    <citation type="submission" date="2019-07" db="EMBL/GenBank/DDBJ databases">
        <title>Whole genome shotgun sequence of Deinococcus cellulosilyticus NBRC 106333.</title>
        <authorList>
            <person name="Hosoyama A."/>
            <person name="Uohara A."/>
            <person name="Ohji S."/>
            <person name="Ichikawa N."/>
        </authorList>
    </citation>
    <scope>NUCLEOTIDE SEQUENCE [LARGE SCALE GENOMIC DNA]</scope>
    <source>
        <strain evidence="3 4">NBRC 106333</strain>
    </source>
</reference>
<dbReference type="Gene3D" id="3.90.226.10">
    <property type="entry name" value="2-enoyl-CoA Hydratase, Chain A, domain 1"/>
    <property type="match status" value="1"/>
</dbReference>
<dbReference type="Gene3D" id="2.30.42.10">
    <property type="match status" value="1"/>
</dbReference>
<feature type="coiled-coil region" evidence="1">
    <location>
        <begin position="50"/>
        <end position="82"/>
    </location>
</feature>
<comment type="caution">
    <text evidence="3">The sequence shown here is derived from an EMBL/GenBank/DDBJ whole genome shotgun (WGS) entry which is preliminary data.</text>
</comment>
<evidence type="ECO:0000313" key="3">
    <source>
        <dbReference type="EMBL" id="GEM47534.1"/>
    </source>
</evidence>
<dbReference type="SMART" id="SM00245">
    <property type="entry name" value="TSPc"/>
    <property type="match status" value="1"/>
</dbReference>
<dbReference type="InterPro" id="IPR036034">
    <property type="entry name" value="PDZ_sf"/>
</dbReference>
<sequence>MFWLLIVVLWSATSQAQRYPGSNAARLFNTFQAMMVSYYGEQKDLLPDLLSRYRDQVENACEEEQKCQSRDAEAQIRNLLKELGDAHTDLSSIRNFVVYEPQEQAQYALENELGVYLKREAGHWYVQFVMYGSSADRSGLQPGDQLLSAGGKSLAEVQSESDLNFKGRTALLVQRQGKELQIHLNNNDYQDDYWQRAMYKVEGDVAIIQIPTFYAENRGGRTSLVQLPISESLHRALRELQTKGIQKLVLDLRYNSGGLVDECAASSSAFVKQIKVYQDAKFTAGYMRVENGKVFTLDRSKVVSGLVIPMVRASVNTPSFWEATSNNVAVLVNHETASCGEWFAYQLQRNGKATVIGVPTYGLLNTSTQTYGLTNRYALQVTMIRSLDENFQLYPRNITPDQVVENTLTEDLQMKAALALFNP</sequence>
<dbReference type="SUPFAM" id="SSF52096">
    <property type="entry name" value="ClpP/crotonase"/>
    <property type="match status" value="1"/>
</dbReference>
<dbReference type="Proteomes" id="UP000321306">
    <property type="component" value="Unassembled WGS sequence"/>
</dbReference>
<dbReference type="PROSITE" id="PS50106">
    <property type="entry name" value="PDZ"/>
    <property type="match status" value="1"/>
</dbReference>
<dbReference type="Pfam" id="PF03572">
    <property type="entry name" value="Peptidase_S41"/>
    <property type="match status" value="1"/>
</dbReference>
<name>A0A511N3T7_DEIC1</name>
<dbReference type="Pfam" id="PF00595">
    <property type="entry name" value="PDZ"/>
    <property type="match status" value="1"/>
</dbReference>
<keyword evidence="4" id="KW-1185">Reference proteome</keyword>
<feature type="domain" description="PDZ" evidence="2">
    <location>
        <begin position="96"/>
        <end position="154"/>
    </location>
</feature>
<evidence type="ECO:0000256" key="1">
    <source>
        <dbReference type="SAM" id="Coils"/>
    </source>
</evidence>
<evidence type="ECO:0000313" key="4">
    <source>
        <dbReference type="Proteomes" id="UP000321306"/>
    </source>
</evidence>
<dbReference type="InterPro" id="IPR029045">
    <property type="entry name" value="ClpP/crotonase-like_dom_sf"/>
</dbReference>
<gene>
    <name evidence="3" type="ORF">DC3_31690</name>
</gene>
<dbReference type="GO" id="GO:0004175">
    <property type="term" value="F:endopeptidase activity"/>
    <property type="evidence" value="ECO:0007669"/>
    <property type="project" value="TreeGrafter"/>
</dbReference>
<organism evidence="3 4">
    <name type="scientific">Deinococcus cellulosilyticus (strain DSM 18568 / NBRC 106333 / KACC 11606 / 5516J-15)</name>
    <dbReference type="NCBI Taxonomy" id="1223518"/>
    <lineage>
        <taxon>Bacteria</taxon>
        <taxon>Thermotogati</taxon>
        <taxon>Deinococcota</taxon>
        <taxon>Deinococci</taxon>
        <taxon>Deinococcales</taxon>
        <taxon>Deinococcaceae</taxon>
        <taxon>Deinococcus</taxon>
    </lineage>
</organism>
<dbReference type="CDD" id="cd06567">
    <property type="entry name" value="Peptidase_S41"/>
    <property type="match status" value="1"/>
</dbReference>
<protein>
    <submittedName>
        <fullName evidence="3">Peptidase S41</fullName>
    </submittedName>
</protein>